<dbReference type="PROSITE" id="PS50893">
    <property type="entry name" value="ABC_TRANSPORTER_2"/>
    <property type="match status" value="1"/>
</dbReference>
<feature type="domain" description="ABC transporter" evidence="5">
    <location>
        <begin position="76"/>
        <end position="300"/>
    </location>
</feature>
<dbReference type="OrthoDB" id="10255969at2759"/>
<dbReference type="Proteomes" id="UP000316726">
    <property type="component" value="Chromosome 7"/>
</dbReference>
<organism evidence="7 8">
    <name type="scientific">Chloropicon primus</name>
    <dbReference type="NCBI Taxonomy" id="1764295"/>
    <lineage>
        <taxon>Eukaryota</taxon>
        <taxon>Viridiplantae</taxon>
        <taxon>Chlorophyta</taxon>
        <taxon>Chloropicophyceae</taxon>
        <taxon>Chloropicales</taxon>
        <taxon>Chloropicaceae</taxon>
        <taxon>Chloropicon</taxon>
    </lineage>
</organism>
<feature type="region of interest" description="Disordered" evidence="4">
    <location>
        <begin position="1"/>
        <end position="40"/>
    </location>
</feature>
<evidence type="ECO:0000256" key="2">
    <source>
        <dbReference type="ARBA" id="ARBA00022741"/>
    </source>
</evidence>
<protein>
    <submittedName>
        <fullName evidence="7">ABC transporter</fullName>
    </submittedName>
</protein>
<evidence type="ECO:0000259" key="5">
    <source>
        <dbReference type="PROSITE" id="PS50893"/>
    </source>
</evidence>
<dbReference type="GO" id="GO:0009941">
    <property type="term" value="C:chloroplast envelope"/>
    <property type="evidence" value="ECO:0007669"/>
    <property type="project" value="TreeGrafter"/>
</dbReference>
<evidence type="ECO:0000256" key="4">
    <source>
        <dbReference type="SAM" id="MobiDB-lite"/>
    </source>
</evidence>
<dbReference type="GO" id="GO:0016020">
    <property type="term" value="C:membrane"/>
    <property type="evidence" value="ECO:0007669"/>
    <property type="project" value="InterPro"/>
</dbReference>
<dbReference type="STRING" id="1764295.A0A5B8MSM8"/>
<dbReference type="PANTHER" id="PTHR43553">
    <property type="entry name" value="HEAVY METAL TRANSPORTER"/>
    <property type="match status" value="1"/>
</dbReference>
<evidence type="ECO:0000256" key="3">
    <source>
        <dbReference type="ARBA" id="ARBA00022840"/>
    </source>
</evidence>
<feature type="compositionally biased region" description="Low complexity" evidence="4">
    <location>
        <begin position="1"/>
        <end position="11"/>
    </location>
</feature>
<gene>
    <name evidence="7" type="ORF">A3770_07p48900</name>
    <name evidence="6" type="ORF">CPRI1469_LOCUS1346</name>
</gene>
<dbReference type="InterPro" id="IPR050095">
    <property type="entry name" value="ECF_ABC_transporter_ATP-bd"/>
</dbReference>
<dbReference type="InterPro" id="IPR027417">
    <property type="entry name" value="P-loop_NTPase"/>
</dbReference>
<name>A0A5B8MSM8_9CHLO</name>
<evidence type="ECO:0000313" key="7">
    <source>
        <dbReference type="EMBL" id="QDZ22372.1"/>
    </source>
</evidence>
<sequence>MGGPSCRSARNALRRSASRTATTSPRGSLPPERGGSGGALMGAAMARKAGAVGSSSPRRGLALGSGRGACVGASVLEVRGLTYRPASAEKPLLNGVNFDLSPGRIGLIYGPSGSGKSTLLNVLAGFSTSYDGEVTLLPSKALGNGNGNGRGKTGTPRDVGVVFQFPERYFVGNTIMEELSFGWRHSSRVEARSEFVKRLVPVLKVTGLSDMPLDRKLTQLSGGYQRRVAIAVQLLRKPSVLLLDEPTAGMDMPSIEALCCTLESVKETSAVLVVSHDTDMLQGIADDVWEMKTGGILTRT</sequence>
<evidence type="ECO:0000313" key="8">
    <source>
        <dbReference type="Proteomes" id="UP000316726"/>
    </source>
</evidence>
<accession>A0A5B8MSM8</accession>
<reference evidence="6" key="2">
    <citation type="submission" date="2021-01" db="EMBL/GenBank/DDBJ databases">
        <authorList>
            <person name="Corre E."/>
            <person name="Pelletier E."/>
            <person name="Niang G."/>
            <person name="Scheremetjew M."/>
            <person name="Finn R."/>
            <person name="Kale V."/>
            <person name="Holt S."/>
            <person name="Cochrane G."/>
            <person name="Meng A."/>
            <person name="Brown T."/>
            <person name="Cohen L."/>
        </authorList>
    </citation>
    <scope>NUCLEOTIDE SEQUENCE</scope>
    <source>
        <strain evidence="6">CCMP1205</strain>
    </source>
</reference>
<dbReference type="PANTHER" id="PTHR43553:SF1">
    <property type="entry name" value="ABC TRANSPORTER I FAMILY MEMBER 11, CHLOROPLASTIC"/>
    <property type="match status" value="1"/>
</dbReference>
<dbReference type="GO" id="GO:0016887">
    <property type="term" value="F:ATP hydrolysis activity"/>
    <property type="evidence" value="ECO:0007669"/>
    <property type="project" value="InterPro"/>
</dbReference>
<proteinExistence type="predicted"/>
<reference evidence="7 8" key="1">
    <citation type="submission" date="2018-07" db="EMBL/GenBank/DDBJ databases">
        <title>The complete nuclear genome of the prasinophyte Chloropicon primus (CCMP1205).</title>
        <authorList>
            <person name="Pombert J.-F."/>
            <person name="Otis C."/>
            <person name="Turmel M."/>
            <person name="Lemieux C."/>
        </authorList>
    </citation>
    <scope>NUCLEOTIDE SEQUENCE [LARGE SCALE GENOMIC DNA]</scope>
    <source>
        <strain evidence="7 8">CCMP1205</strain>
    </source>
</reference>
<dbReference type="SMART" id="SM00382">
    <property type="entry name" value="AAA"/>
    <property type="match status" value="1"/>
</dbReference>
<dbReference type="InterPro" id="IPR003593">
    <property type="entry name" value="AAA+_ATPase"/>
</dbReference>
<evidence type="ECO:0000256" key="1">
    <source>
        <dbReference type="ARBA" id="ARBA00022448"/>
    </source>
</evidence>
<dbReference type="AlphaFoldDB" id="A0A5B8MSM8"/>
<keyword evidence="2" id="KW-0547">Nucleotide-binding</keyword>
<dbReference type="InterPro" id="IPR015856">
    <property type="entry name" value="ABC_transpr_CbiO/EcfA_su"/>
</dbReference>
<evidence type="ECO:0000313" key="6">
    <source>
        <dbReference type="EMBL" id="CAD9712505.1"/>
    </source>
</evidence>
<dbReference type="InterPro" id="IPR003439">
    <property type="entry name" value="ABC_transporter-like_ATP-bd"/>
</dbReference>
<dbReference type="Pfam" id="PF00005">
    <property type="entry name" value="ABC_tran"/>
    <property type="match status" value="1"/>
</dbReference>
<dbReference type="GO" id="GO:0005524">
    <property type="term" value="F:ATP binding"/>
    <property type="evidence" value="ECO:0007669"/>
    <property type="project" value="UniProtKB-KW"/>
</dbReference>
<keyword evidence="1" id="KW-0813">Transport</keyword>
<dbReference type="GO" id="GO:0042626">
    <property type="term" value="F:ATPase-coupled transmembrane transporter activity"/>
    <property type="evidence" value="ECO:0007669"/>
    <property type="project" value="TreeGrafter"/>
</dbReference>
<dbReference type="CDD" id="cd03225">
    <property type="entry name" value="ABC_cobalt_CbiO_domain1"/>
    <property type="match status" value="1"/>
</dbReference>
<keyword evidence="8" id="KW-1185">Reference proteome</keyword>
<feature type="compositionally biased region" description="Low complexity" evidence="4">
    <location>
        <begin position="18"/>
        <end position="27"/>
    </location>
</feature>
<dbReference type="SUPFAM" id="SSF52540">
    <property type="entry name" value="P-loop containing nucleoside triphosphate hydrolases"/>
    <property type="match status" value="1"/>
</dbReference>
<dbReference type="Gene3D" id="3.40.50.300">
    <property type="entry name" value="P-loop containing nucleotide triphosphate hydrolases"/>
    <property type="match status" value="1"/>
</dbReference>
<keyword evidence="3" id="KW-0067">ATP-binding</keyword>
<dbReference type="EMBL" id="HBHL01002304">
    <property type="protein sequence ID" value="CAD9712505.1"/>
    <property type="molecule type" value="Transcribed_RNA"/>
</dbReference>
<dbReference type="EMBL" id="CP031040">
    <property type="protein sequence ID" value="QDZ22372.1"/>
    <property type="molecule type" value="Genomic_DNA"/>
</dbReference>